<proteinExistence type="predicted"/>
<dbReference type="EMBL" id="QKYT01000168">
    <property type="protein sequence ID" value="RIA90891.1"/>
    <property type="molecule type" value="Genomic_DNA"/>
</dbReference>
<dbReference type="STRING" id="658196.A0A397T714"/>
<reference evidence="4 5" key="1">
    <citation type="submission" date="2018-06" db="EMBL/GenBank/DDBJ databases">
        <title>Comparative genomics reveals the genomic features of Rhizophagus irregularis, R. cerebriforme, R. diaphanum and Gigaspora rosea, and their symbiotic lifestyle signature.</title>
        <authorList>
            <person name="Morin E."/>
            <person name="San Clemente H."/>
            <person name="Chen E.C.H."/>
            <person name="De La Providencia I."/>
            <person name="Hainaut M."/>
            <person name="Kuo A."/>
            <person name="Kohler A."/>
            <person name="Murat C."/>
            <person name="Tang N."/>
            <person name="Roy S."/>
            <person name="Loubradou J."/>
            <person name="Henrissat B."/>
            <person name="Grigoriev I.V."/>
            <person name="Corradi N."/>
            <person name="Roux C."/>
            <person name="Martin F.M."/>
        </authorList>
    </citation>
    <scope>NUCLEOTIDE SEQUENCE [LARGE SCALE GENOMIC DNA]</scope>
    <source>
        <strain evidence="4 5">DAOM 227022</strain>
    </source>
</reference>
<dbReference type="InterPro" id="IPR000182">
    <property type="entry name" value="GNAT_dom"/>
</dbReference>
<keyword evidence="1 4" id="KW-0808">Transferase</keyword>
<sequence>MTTTIDKTDFVNSLIIKYVDASDIERAFQLESEGYPQEEAATLETLKYRQKLAPKLFLGAYLPISSPSSSLSSQLIGFVVSTSTLSESLTHESMSLHEKEGKTVCIHSVCVDKQYRRYGVATKLLSEYISLLKKSGDDDGVKYERCALLAHENLIPLYQNVGFKLIGESEVVHGPEKWFDLVMKF</sequence>
<evidence type="ECO:0000313" key="5">
    <source>
        <dbReference type="Proteomes" id="UP000265703"/>
    </source>
</evidence>
<evidence type="ECO:0000259" key="3">
    <source>
        <dbReference type="PROSITE" id="PS51186"/>
    </source>
</evidence>
<organism evidence="4 5">
    <name type="scientific">Glomus cerebriforme</name>
    <dbReference type="NCBI Taxonomy" id="658196"/>
    <lineage>
        <taxon>Eukaryota</taxon>
        <taxon>Fungi</taxon>
        <taxon>Fungi incertae sedis</taxon>
        <taxon>Mucoromycota</taxon>
        <taxon>Glomeromycotina</taxon>
        <taxon>Glomeromycetes</taxon>
        <taxon>Glomerales</taxon>
        <taxon>Glomeraceae</taxon>
        <taxon>Glomus</taxon>
    </lineage>
</organism>
<accession>A0A397T714</accession>
<dbReference type="PANTHER" id="PTHR10908">
    <property type="entry name" value="SEROTONIN N-ACETYLTRANSFERASE"/>
    <property type="match status" value="1"/>
</dbReference>
<feature type="domain" description="N-acetyltransferase" evidence="3">
    <location>
        <begin position="14"/>
        <end position="185"/>
    </location>
</feature>
<name>A0A397T714_9GLOM</name>
<dbReference type="OrthoDB" id="30840at2759"/>
<dbReference type="AlphaFoldDB" id="A0A397T714"/>
<comment type="caution">
    <text evidence="4">The sequence shown here is derived from an EMBL/GenBank/DDBJ whole genome shotgun (WGS) entry which is preliminary data.</text>
</comment>
<dbReference type="InterPro" id="IPR051635">
    <property type="entry name" value="SNAT-like"/>
</dbReference>
<dbReference type="GO" id="GO:0005737">
    <property type="term" value="C:cytoplasm"/>
    <property type="evidence" value="ECO:0007669"/>
    <property type="project" value="TreeGrafter"/>
</dbReference>
<dbReference type="Pfam" id="PF13508">
    <property type="entry name" value="Acetyltransf_7"/>
    <property type="match status" value="1"/>
</dbReference>
<dbReference type="CDD" id="cd04301">
    <property type="entry name" value="NAT_SF"/>
    <property type="match status" value="1"/>
</dbReference>
<dbReference type="GO" id="GO:0004059">
    <property type="term" value="F:aralkylamine N-acetyltransferase activity"/>
    <property type="evidence" value="ECO:0007669"/>
    <property type="project" value="TreeGrafter"/>
</dbReference>
<keyword evidence="5" id="KW-1185">Reference proteome</keyword>
<dbReference type="Proteomes" id="UP000265703">
    <property type="component" value="Unassembled WGS sequence"/>
</dbReference>
<dbReference type="SUPFAM" id="SSF55729">
    <property type="entry name" value="Acyl-CoA N-acyltransferases (Nat)"/>
    <property type="match status" value="1"/>
</dbReference>
<evidence type="ECO:0000256" key="2">
    <source>
        <dbReference type="ARBA" id="ARBA00023315"/>
    </source>
</evidence>
<dbReference type="Gene3D" id="3.40.630.30">
    <property type="match status" value="1"/>
</dbReference>
<protein>
    <submittedName>
        <fullName evidence="4">Acyl-CoA N-acyltransferase</fullName>
    </submittedName>
</protein>
<keyword evidence="2 4" id="KW-0012">Acyltransferase</keyword>
<evidence type="ECO:0000313" key="4">
    <source>
        <dbReference type="EMBL" id="RIA90891.1"/>
    </source>
</evidence>
<dbReference type="PROSITE" id="PS51186">
    <property type="entry name" value="GNAT"/>
    <property type="match status" value="1"/>
</dbReference>
<dbReference type="InterPro" id="IPR016181">
    <property type="entry name" value="Acyl_CoA_acyltransferase"/>
</dbReference>
<dbReference type="PANTHER" id="PTHR10908:SF0">
    <property type="entry name" value="SEROTONIN N-ACETYLTRANSFERASE"/>
    <property type="match status" value="1"/>
</dbReference>
<evidence type="ECO:0000256" key="1">
    <source>
        <dbReference type="ARBA" id="ARBA00022679"/>
    </source>
</evidence>
<gene>
    <name evidence="4" type="ORF">C1645_822810</name>
</gene>